<evidence type="ECO:0000313" key="8">
    <source>
        <dbReference type="EnsemblPlants" id="ORUFI05G10110.8"/>
    </source>
</evidence>
<evidence type="ECO:0000256" key="6">
    <source>
        <dbReference type="SAM" id="MobiDB-lite"/>
    </source>
</evidence>
<feature type="transmembrane region" description="Helical" evidence="7">
    <location>
        <begin position="315"/>
        <end position="335"/>
    </location>
</feature>
<dbReference type="PANTHER" id="PTHR23504">
    <property type="entry name" value="MAJOR FACILITATOR SUPERFAMILY DOMAIN-CONTAINING PROTEIN 10"/>
    <property type="match status" value="1"/>
</dbReference>
<keyword evidence="5 7" id="KW-0472">Membrane</keyword>
<reference evidence="9" key="1">
    <citation type="submission" date="2013-06" db="EMBL/GenBank/DDBJ databases">
        <authorList>
            <person name="Zhao Q."/>
        </authorList>
    </citation>
    <scope>NUCLEOTIDE SEQUENCE</scope>
    <source>
        <strain evidence="9">cv. W1943</strain>
    </source>
</reference>
<keyword evidence="3 7" id="KW-0812">Transmembrane</keyword>
<dbReference type="EnsemblPlants" id="ORUFI05G10110.8">
    <property type="protein sequence ID" value="ORUFI05G10110.8"/>
    <property type="gene ID" value="ORUFI05G10110"/>
</dbReference>
<proteinExistence type="predicted"/>
<protein>
    <recommendedName>
        <fullName evidence="10">Major facilitator superfamily (MFS) profile domain-containing protein</fullName>
    </recommendedName>
</protein>
<dbReference type="Gramene" id="ORUFI05G10110.8">
    <property type="protein sequence ID" value="ORUFI05G10110.8"/>
    <property type="gene ID" value="ORUFI05G10110"/>
</dbReference>
<keyword evidence="4 7" id="KW-1133">Transmembrane helix</keyword>
<keyword evidence="9" id="KW-1185">Reference proteome</keyword>
<dbReference type="Proteomes" id="UP000008022">
    <property type="component" value="Unassembled WGS sequence"/>
</dbReference>
<evidence type="ECO:0000256" key="4">
    <source>
        <dbReference type="ARBA" id="ARBA00022989"/>
    </source>
</evidence>
<evidence type="ECO:0000256" key="1">
    <source>
        <dbReference type="ARBA" id="ARBA00004141"/>
    </source>
</evidence>
<dbReference type="InterPro" id="IPR036259">
    <property type="entry name" value="MFS_trans_sf"/>
</dbReference>
<evidence type="ECO:0000256" key="5">
    <source>
        <dbReference type="ARBA" id="ARBA00023136"/>
    </source>
</evidence>
<dbReference type="PANTHER" id="PTHR23504:SF82">
    <property type="entry name" value="MAJOR FACILITATOR SUPERFAMILY (MFS) PROFILE DOMAIN-CONTAINING PROTEIN"/>
    <property type="match status" value="1"/>
</dbReference>
<evidence type="ECO:0000256" key="3">
    <source>
        <dbReference type="ARBA" id="ARBA00022692"/>
    </source>
</evidence>
<feature type="transmembrane region" description="Helical" evidence="7">
    <location>
        <begin position="112"/>
        <end position="135"/>
    </location>
</feature>
<evidence type="ECO:0000313" key="9">
    <source>
        <dbReference type="Proteomes" id="UP000008022"/>
    </source>
</evidence>
<reference evidence="8" key="2">
    <citation type="submission" date="2015-06" db="UniProtKB">
        <authorList>
            <consortium name="EnsemblPlants"/>
        </authorList>
    </citation>
    <scope>IDENTIFICATION</scope>
</reference>
<sequence>MKSDRGEIQELPRPTPPPPPQNTGDKPLTTEETKKEYHKGCPGCQLEKANESRTGIPYLNFFYICIIGITSSLPIQSLFPYQYFMIRDMNIAKREEDIGIFFNTLFGLSTRYWMAIVTRGMLGMLCGILGPIKAYATEICRKEHQALGMSLVTSSRAVAFVLGPAIGGFLAQKSTHIFSPKNPYLGDAQISEEVEAQVDLSNIESGKAKVSSDTSLKNLLKNWKFVSSVIIYCTFSLHDVAYLETFSFWAVSKRKFRGLNLTSQDLATVSAISAYPYMHNLHGLELKATITTACNILQNTAVTQKQRGAANGISVTLLSLFQGLAPAGAGILFSWSQKHVTGLFLPGGQILFLVISMVAVIGLILTFKPFFSMSDALSRS</sequence>
<name>A0A0E0PJU5_ORYRU</name>
<dbReference type="GO" id="GO:0016020">
    <property type="term" value="C:membrane"/>
    <property type="evidence" value="ECO:0007669"/>
    <property type="project" value="UniProtKB-SubCell"/>
</dbReference>
<dbReference type="AlphaFoldDB" id="A0A0E0PJU5"/>
<feature type="transmembrane region" description="Helical" evidence="7">
    <location>
        <begin position="350"/>
        <end position="371"/>
    </location>
</feature>
<dbReference type="Gene3D" id="1.20.1250.20">
    <property type="entry name" value="MFS general substrate transporter like domains"/>
    <property type="match status" value="1"/>
</dbReference>
<dbReference type="SUPFAM" id="SSF103473">
    <property type="entry name" value="MFS general substrate transporter"/>
    <property type="match status" value="1"/>
</dbReference>
<keyword evidence="2" id="KW-0813">Transport</keyword>
<comment type="subcellular location">
    <subcellularLocation>
        <location evidence="1">Membrane</location>
        <topology evidence="1">Multi-pass membrane protein</topology>
    </subcellularLocation>
</comment>
<organism evidence="8 9">
    <name type="scientific">Oryza rufipogon</name>
    <name type="common">Brownbeard rice</name>
    <name type="synonym">Asian wild rice</name>
    <dbReference type="NCBI Taxonomy" id="4529"/>
    <lineage>
        <taxon>Eukaryota</taxon>
        <taxon>Viridiplantae</taxon>
        <taxon>Streptophyta</taxon>
        <taxon>Embryophyta</taxon>
        <taxon>Tracheophyta</taxon>
        <taxon>Spermatophyta</taxon>
        <taxon>Magnoliopsida</taxon>
        <taxon>Liliopsida</taxon>
        <taxon>Poales</taxon>
        <taxon>Poaceae</taxon>
        <taxon>BOP clade</taxon>
        <taxon>Oryzoideae</taxon>
        <taxon>Oryzeae</taxon>
        <taxon>Oryzinae</taxon>
        <taxon>Oryza</taxon>
    </lineage>
</organism>
<feature type="transmembrane region" description="Helical" evidence="7">
    <location>
        <begin position="58"/>
        <end position="79"/>
    </location>
</feature>
<feature type="region of interest" description="Disordered" evidence="6">
    <location>
        <begin position="1"/>
        <end position="34"/>
    </location>
</feature>
<evidence type="ECO:0000256" key="2">
    <source>
        <dbReference type="ARBA" id="ARBA00022448"/>
    </source>
</evidence>
<feature type="compositionally biased region" description="Basic and acidic residues" evidence="6">
    <location>
        <begin position="1"/>
        <end position="10"/>
    </location>
</feature>
<evidence type="ECO:0000256" key="7">
    <source>
        <dbReference type="SAM" id="Phobius"/>
    </source>
</evidence>
<evidence type="ECO:0008006" key="10">
    <source>
        <dbReference type="Google" id="ProtNLM"/>
    </source>
</evidence>
<accession>A0A0E0PJU5</accession>